<keyword evidence="2" id="KW-1185">Reference proteome</keyword>
<reference evidence="1 2" key="1">
    <citation type="journal article" date="2022" name="DNA Res.">
        <title>Chromosomal-level genome assembly of the orchid tree Bauhinia variegata (Leguminosae; Cercidoideae) supports the allotetraploid origin hypothesis of Bauhinia.</title>
        <authorList>
            <person name="Zhong Y."/>
            <person name="Chen Y."/>
            <person name="Zheng D."/>
            <person name="Pang J."/>
            <person name="Liu Y."/>
            <person name="Luo S."/>
            <person name="Meng S."/>
            <person name="Qian L."/>
            <person name="Wei D."/>
            <person name="Dai S."/>
            <person name="Zhou R."/>
        </authorList>
    </citation>
    <scope>NUCLEOTIDE SEQUENCE [LARGE SCALE GENOMIC DNA]</scope>
    <source>
        <strain evidence="1">BV-YZ2020</strain>
    </source>
</reference>
<protein>
    <submittedName>
        <fullName evidence="1">Uncharacterized protein</fullName>
    </submittedName>
</protein>
<evidence type="ECO:0000313" key="2">
    <source>
        <dbReference type="Proteomes" id="UP000828941"/>
    </source>
</evidence>
<gene>
    <name evidence="1" type="ORF">L6164_037164</name>
</gene>
<organism evidence="1 2">
    <name type="scientific">Bauhinia variegata</name>
    <name type="common">Purple orchid tree</name>
    <name type="synonym">Phanera variegata</name>
    <dbReference type="NCBI Taxonomy" id="167791"/>
    <lineage>
        <taxon>Eukaryota</taxon>
        <taxon>Viridiplantae</taxon>
        <taxon>Streptophyta</taxon>
        <taxon>Embryophyta</taxon>
        <taxon>Tracheophyta</taxon>
        <taxon>Spermatophyta</taxon>
        <taxon>Magnoliopsida</taxon>
        <taxon>eudicotyledons</taxon>
        <taxon>Gunneridae</taxon>
        <taxon>Pentapetalae</taxon>
        <taxon>rosids</taxon>
        <taxon>fabids</taxon>
        <taxon>Fabales</taxon>
        <taxon>Fabaceae</taxon>
        <taxon>Cercidoideae</taxon>
        <taxon>Cercideae</taxon>
        <taxon>Bauhiniinae</taxon>
        <taxon>Bauhinia</taxon>
    </lineage>
</organism>
<dbReference type="EMBL" id="CM039439">
    <property type="protein sequence ID" value="KAI4297270.1"/>
    <property type="molecule type" value="Genomic_DNA"/>
</dbReference>
<name>A0ACB9KJD1_BAUVA</name>
<accession>A0ACB9KJD1</accession>
<proteinExistence type="predicted"/>
<dbReference type="Proteomes" id="UP000828941">
    <property type="component" value="Chromosome 14"/>
</dbReference>
<sequence>MDFVFQPILLISIILILSTYFIHKRKPNKPKKLPPGSFGWPLLGETHQFLFKRIDHFLEERKKKYSSDIFKTNVLGEPTVVFSGPAGNKFISMNEPKFVKAYYLKTQRRFFNLPEPDNRSPHPAMSKQGAAAAVQILGFLKPEGLTRYMAQIESITQQHLTAYWEGKDELQVYPLVKIFVLTLVHQFYLGLNDPDRAAKFVNNFDNLHFGIHSIPMNLPGTKYYHALKGVAAIRDEIQCMIKEKIEGFSKGFGMEDLIGHVIAAEHAGKFVPTIEICNIIMGLMHGSYTSVVTTLAFMIKHIGQQPDIYHKILSEHTDISKSKGTDSALDWASIQKMKYTWAVAEEAMRLYPPAAGPFREAVTDINHAGLTIPKGWKIFWAITATNKNPMFFPDPEIFDPSRFLGNGPAPYTYIPFGSGPRTCPGKDYTRFVVLTFIHHLVTKFKWEVTFPDEKISGVMVPIPSKGIPIRLQQL</sequence>
<evidence type="ECO:0000313" key="1">
    <source>
        <dbReference type="EMBL" id="KAI4297270.1"/>
    </source>
</evidence>
<comment type="caution">
    <text evidence="1">The sequence shown here is derived from an EMBL/GenBank/DDBJ whole genome shotgun (WGS) entry which is preliminary data.</text>
</comment>